<gene>
    <name evidence="7" type="ORF">Tco_0892438</name>
</gene>
<dbReference type="InterPro" id="IPR007527">
    <property type="entry name" value="Znf_SWIM"/>
</dbReference>
<comment type="caution">
    <text evidence="7">The sequence shown here is derived from an EMBL/GenBank/DDBJ whole genome shotgun (WGS) entry which is preliminary data.</text>
</comment>
<dbReference type="SMART" id="SM00575">
    <property type="entry name" value="ZnF_PMZ"/>
    <property type="match status" value="1"/>
</dbReference>
<keyword evidence="2 4" id="KW-0863">Zinc-finger</keyword>
<dbReference type="PANTHER" id="PTHR31973">
    <property type="entry name" value="POLYPROTEIN, PUTATIVE-RELATED"/>
    <property type="match status" value="1"/>
</dbReference>
<dbReference type="Proteomes" id="UP001151760">
    <property type="component" value="Unassembled WGS sequence"/>
</dbReference>
<feature type="region of interest" description="Disordered" evidence="5">
    <location>
        <begin position="223"/>
        <end position="313"/>
    </location>
</feature>
<evidence type="ECO:0000256" key="3">
    <source>
        <dbReference type="ARBA" id="ARBA00022833"/>
    </source>
</evidence>
<dbReference type="Pfam" id="PF04434">
    <property type="entry name" value="SWIM"/>
    <property type="match status" value="1"/>
</dbReference>
<dbReference type="EMBL" id="BQNB010013973">
    <property type="protein sequence ID" value="GJT22501.1"/>
    <property type="molecule type" value="Genomic_DNA"/>
</dbReference>
<dbReference type="PROSITE" id="PS50966">
    <property type="entry name" value="ZF_SWIM"/>
    <property type="match status" value="1"/>
</dbReference>
<dbReference type="InterPro" id="IPR006564">
    <property type="entry name" value="Znf_PMZ"/>
</dbReference>
<feature type="compositionally biased region" description="Polar residues" evidence="5">
    <location>
        <begin position="195"/>
        <end position="208"/>
    </location>
</feature>
<reference evidence="7" key="1">
    <citation type="journal article" date="2022" name="Int. J. Mol. Sci.">
        <title>Draft Genome of Tanacetum Coccineum: Genomic Comparison of Closely Related Tanacetum-Family Plants.</title>
        <authorList>
            <person name="Yamashiro T."/>
            <person name="Shiraishi A."/>
            <person name="Nakayama K."/>
            <person name="Satake H."/>
        </authorList>
    </citation>
    <scope>NUCLEOTIDE SEQUENCE</scope>
</reference>
<feature type="compositionally biased region" description="Polar residues" evidence="5">
    <location>
        <begin position="223"/>
        <end position="233"/>
    </location>
</feature>
<feature type="region of interest" description="Disordered" evidence="5">
    <location>
        <begin position="176"/>
        <end position="208"/>
    </location>
</feature>
<evidence type="ECO:0000313" key="8">
    <source>
        <dbReference type="Proteomes" id="UP001151760"/>
    </source>
</evidence>
<protein>
    <submittedName>
        <fullName evidence="7">Zinc finger, PMZ-type containing protein</fullName>
    </submittedName>
</protein>
<reference evidence="7" key="2">
    <citation type="submission" date="2022-01" db="EMBL/GenBank/DDBJ databases">
        <authorList>
            <person name="Yamashiro T."/>
            <person name="Shiraishi A."/>
            <person name="Satake H."/>
            <person name="Nakayama K."/>
        </authorList>
    </citation>
    <scope>NUCLEOTIDE SEQUENCE</scope>
</reference>
<proteinExistence type="predicted"/>
<organism evidence="7 8">
    <name type="scientific">Tanacetum coccineum</name>
    <dbReference type="NCBI Taxonomy" id="301880"/>
    <lineage>
        <taxon>Eukaryota</taxon>
        <taxon>Viridiplantae</taxon>
        <taxon>Streptophyta</taxon>
        <taxon>Embryophyta</taxon>
        <taxon>Tracheophyta</taxon>
        <taxon>Spermatophyta</taxon>
        <taxon>Magnoliopsida</taxon>
        <taxon>eudicotyledons</taxon>
        <taxon>Gunneridae</taxon>
        <taxon>Pentapetalae</taxon>
        <taxon>asterids</taxon>
        <taxon>campanulids</taxon>
        <taxon>Asterales</taxon>
        <taxon>Asteraceae</taxon>
        <taxon>Asteroideae</taxon>
        <taxon>Anthemideae</taxon>
        <taxon>Anthemidinae</taxon>
        <taxon>Tanacetum</taxon>
    </lineage>
</organism>
<evidence type="ECO:0000313" key="7">
    <source>
        <dbReference type="EMBL" id="GJT22501.1"/>
    </source>
</evidence>
<evidence type="ECO:0000256" key="1">
    <source>
        <dbReference type="ARBA" id="ARBA00022723"/>
    </source>
</evidence>
<name>A0ABQ5C945_9ASTR</name>
<sequence length="467" mass="52452">MPSGKSKKSKKDVFSIYMHYDGIFITSPLTYAEGSSREINDVNFDGMSLQILYEIVRKLIPGGSNLVKRKRLEALKEKQRFWIVYPSGFQELEVRCGDDSFGVNLQHKVCSCRMWELSGVPCVHVVASYMHLNKDIDDGVSYWYSQEAWFHAYQFSIRPVIGSKYWKNTNHVPPLPPLYRRMPGRPQKQRIKCPTETTNNTHSTQVSRVGRQMTCTNCWTKGHNKSTCKSETQPKPPTERKTAGRKRQPVVGETTSRGGLGSRGGRGVRGGGTATGRGGRTGRGVKGGGMGERGGGRGERGGGRGGTTTSDGHLTAEHVYRISFKLNEEEYVRRCREQEEWEARMDWTHPMNWIEGSNEGSRDGEQFPAQNNPAQATQQSMIHTTNEDVAAVDNGKGKVVDEATDETAQPSKKRNRQKWQEQAYVDGVRIYVKNRGRSERIANRRNKFENLGPGSNPEKALDVSESD</sequence>
<feature type="domain" description="SWIM-type" evidence="6">
    <location>
        <begin position="101"/>
        <end position="133"/>
    </location>
</feature>
<feature type="region of interest" description="Disordered" evidence="5">
    <location>
        <begin position="443"/>
        <end position="467"/>
    </location>
</feature>
<keyword evidence="8" id="KW-1185">Reference proteome</keyword>
<feature type="region of interest" description="Disordered" evidence="5">
    <location>
        <begin position="352"/>
        <end position="379"/>
    </location>
</feature>
<evidence type="ECO:0000256" key="5">
    <source>
        <dbReference type="SAM" id="MobiDB-lite"/>
    </source>
</evidence>
<keyword evidence="1" id="KW-0479">Metal-binding</keyword>
<dbReference type="PANTHER" id="PTHR31973:SF189">
    <property type="entry name" value="TRANSPOSASE, MUDR, PLANT, MULE TRANSPOSASE DOMAIN PROTEIN-RELATED"/>
    <property type="match status" value="1"/>
</dbReference>
<keyword evidence="3" id="KW-0862">Zinc</keyword>
<evidence type="ECO:0000259" key="6">
    <source>
        <dbReference type="PROSITE" id="PS50966"/>
    </source>
</evidence>
<feature type="compositionally biased region" description="Gly residues" evidence="5">
    <location>
        <begin position="258"/>
        <end position="293"/>
    </location>
</feature>
<feature type="region of interest" description="Disordered" evidence="5">
    <location>
        <begin position="400"/>
        <end position="420"/>
    </location>
</feature>
<accession>A0ABQ5C945</accession>
<feature type="compositionally biased region" description="Low complexity" evidence="5">
    <location>
        <begin position="366"/>
        <end position="379"/>
    </location>
</feature>
<evidence type="ECO:0000256" key="4">
    <source>
        <dbReference type="PROSITE-ProRule" id="PRU00325"/>
    </source>
</evidence>
<evidence type="ECO:0000256" key="2">
    <source>
        <dbReference type="ARBA" id="ARBA00022771"/>
    </source>
</evidence>